<comment type="caution">
    <text evidence="16">The sequence shown here is derived from an EMBL/GenBank/DDBJ whole genome shotgun (WGS) entry which is preliminary data.</text>
</comment>
<feature type="compositionally biased region" description="Low complexity" evidence="13">
    <location>
        <begin position="1041"/>
        <end position="1050"/>
    </location>
</feature>
<accession>A0A9P5NX29</accession>
<dbReference type="FunFam" id="1.10.150.20:FF:000030">
    <property type="entry name" value="Flap endonuclease GEN-like 1"/>
    <property type="match status" value="1"/>
</dbReference>
<comment type="cofactor">
    <cofactor evidence="1">
        <name>Mg(2+)</name>
        <dbReference type="ChEBI" id="CHEBI:18420"/>
    </cofactor>
</comment>
<keyword evidence="7" id="KW-0227">DNA damage</keyword>
<dbReference type="Gene3D" id="1.10.150.20">
    <property type="entry name" value="5' to 3' exonuclease, C-terminal subdomain"/>
    <property type="match status" value="1"/>
</dbReference>
<dbReference type="GO" id="GO:0046872">
    <property type="term" value="F:metal ion binding"/>
    <property type="evidence" value="ECO:0007669"/>
    <property type="project" value="UniProtKB-KW"/>
</dbReference>
<evidence type="ECO:0000313" key="16">
    <source>
        <dbReference type="EMBL" id="KAF8907309.1"/>
    </source>
</evidence>
<evidence type="ECO:0008006" key="18">
    <source>
        <dbReference type="Google" id="ProtNLM"/>
    </source>
</evidence>
<dbReference type="GO" id="GO:0005634">
    <property type="term" value="C:nucleus"/>
    <property type="evidence" value="ECO:0007669"/>
    <property type="project" value="UniProtKB-SubCell"/>
</dbReference>
<dbReference type="CDD" id="cd09868">
    <property type="entry name" value="PIN_XPG_RAD2"/>
    <property type="match status" value="1"/>
</dbReference>
<dbReference type="InterPro" id="IPR036279">
    <property type="entry name" value="5-3_exonuclease_C_sf"/>
</dbReference>
<feature type="domain" description="XPG-I" evidence="14">
    <location>
        <begin position="758"/>
        <end position="827"/>
    </location>
</feature>
<keyword evidence="6" id="KW-0255">Endonuclease</keyword>
<feature type="compositionally biased region" description="Basic residues" evidence="13">
    <location>
        <begin position="1079"/>
        <end position="1096"/>
    </location>
</feature>
<comment type="similarity">
    <text evidence="3">Belongs to the XPG/RAD2 endonuclease family. XPG subfamily.</text>
</comment>
<dbReference type="GO" id="GO:0048256">
    <property type="term" value="F:flap endonuclease activity"/>
    <property type="evidence" value="ECO:0007669"/>
    <property type="project" value="UniProtKB-ARBA"/>
</dbReference>
<feature type="region of interest" description="Disordered" evidence="13">
    <location>
        <begin position="366"/>
        <end position="393"/>
    </location>
</feature>
<dbReference type="InterPro" id="IPR006085">
    <property type="entry name" value="XPG_DNA_repair_N"/>
</dbReference>
<dbReference type="InterPro" id="IPR001044">
    <property type="entry name" value="XPG/Rad2_eukaryotes"/>
</dbReference>
<feature type="region of interest" description="Disordered" evidence="13">
    <location>
        <begin position="1013"/>
        <end position="1118"/>
    </location>
</feature>
<evidence type="ECO:0000256" key="9">
    <source>
        <dbReference type="ARBA" id="ARBA00022842"/>
    </source>
</evidence>
<proteinExistence type="inferred from homology"/>
<feature type="compositionally biased region" description="Basic and acidic residues" evidence="13">
    <location>
        <begin position="78"/>
        <end position="93"/>
    </location>
</feature>
<dbReference type="SMART" id="SM00485">
    <property type="entry name" value="XPGN"/>
    <property type="match status" value="1"/>
</dbReference>
<dbReference type="InterPro" id="IPR006086">
    <property type="entry name" value="XPG-I_dom"/>
</dbReference>
<keyword evidence="9" id="KW-0460">Magnesium</keyword>
<dbReference type="PROSITE" id="PS00841">
    <property type="entry name" value="XPG_1"/>
    <property type="match status" value="1"/>
</dbReference>
<evidence type="ECO:0000256" key="12">
    <source>
        <dbReference type="ARBA" id="ARBA00038112"/>
    </source>
</evidence>
<evidence type="ECO:0000256" key="6">
    <source>
        <dbReference type="ARBA" id="ARBA00022759"/>
    </source>
</evidence>
<dbReference type="PANTHER" id="PTHR16171:SF7">
    <property type="entry name" value="DNA REPAIR PROTEIN RAD2"/>
    <property type="match status" value="1"/>
</dbReference>
<feature type="domain" description="XPG N-terminal" evidence="15">
    <location>
        <begin position="1"/>
        <end position="57"/>
    </location>
</feature>
<evidence type="ECO:0000256" key="1">
    <source>
        <dbReference type="ARBA" id="ARBA00001946"/>
    </source>
</evidence>
<evidence type="ECO:0000256" key="3">
    <source>
        <dbReference type="ARBA" id="ARBA00005283"/>
    </source>
</evidence>
<keyword evidence="5" id="KW-0479">Metal-binding</keyword>
<evidence type="ECO:0000259" key="15">
    <source>
        <dbReference type="SMART" id="SM00485"/>
    </source>
</evidence>
<evidence type="ECO:0000256" key="11">
    <source>
        <dbReference type="ARBA" id="ARBA00023242"/>
    </source>
</evidence>
<evidence type="ECO:0000259" key="14">
    <source>
        <dbReference type="SMART" id="SM00484"/>
    </source>
</evidence>
<evidence type="ECO:0000313" key="17">
    <source>
        <dbReference type="Proteomes" id="UP000724874"/>
    </source>
</evidence>
<evidence type="ECO:0000256" key="5">
    <source>
        <dbReference type="ARBA" id="ARBA00022723"/>
    </source>
</evidence>
<sequence>MRDKEGRVLVNAHVLGFLRRISKLLFYGIKPVFVFDGGAPALKRNTLNDRRKKKSGAATSHSKLAEKLLAAQLRREALNHADPKSKGKNRETRSNVLDENTVYLEDVDGSAPKTPAKRIPPTPSSSSQKKNKFRDQDPYSLPEVNLEETISKATRSAAPDPRLATEDELQAFIEQMRPEDFNINSPAFRELPTEVQYEIIGDLRLKSRQTSYARLHKMLTSSKTPLDFSKQQIENLRQRNALTQQLLITTDTIGSAHIAIPVRIASERNKEYILMKNEGEFGGWILGIKDTGTREKPIVIDHEDVPTKEEDSDADMEEVEVPMSAIPDSHLREYRREMALDGISKRNTTKGLRPLITRPIHRKTKTKPATLFDFEDDATELTQPARPNDSEDDDDLLAYAIQQSLDQSRATEVQPSPSARQKETPSKKRDVSSDDDFYVDFTTPNRLDTALSIANAGASRINSTPSKANNVSSLFRMPSSSSKIVTVPQVTSDTDESMEEVVPPVILGTERSESNESQKDFDDVDKPSAVGISDPLHPPTFNTEPSPASEIVEQHLPSIGVLETVSSFTLSGNLLQPVEDVDLHAQVSSESDEDMDEVPIEVTAVNHFMVSAAIEANPREQSVPPTLSAQTPDFDLDELHQLTPPEPQKSSSPFETDDQIRGPLFVPSRTPSPTHELESRPSSPVEPEDWDPAHEIDVHAEEGEFARFMSQVKGKDVDDVRREIDEEIEILNQQRKIALRDSEDITQQMVTQIMTMLRLFGIPYITAPMEAEAQCAELVSLGLVDGVITDDSDVFLFGAQRVYKNMFNQSKTVECFLLSDLSRELGLDRDTLIQLAYLLGSDYTEGLPGVGPVVAMELLKEFPGHNGLHKFKDWWIKVQSGKDRPEDNESKFRKQFKKKFKKLYLPSDWPNSVVRDAYYHPTVDSSEEPFKWGIPDLDGLRAFFQQELSWKQSKVDELLLPIIQRMNKRNQAAALNRQGNLNEFLDISAGNGTYAPRQRQAYQSKRLQQVISDFRKRQRSYSLTPPSRATSRLINDEGSDNDSSSSDMGEQPLAKKQKRRTTTSGSKENPSKGKEKAKAPKTRRGGKAVSRGRGRSRGGGGAQKSGEAVSENDDDAFVPLDASDFVIEREVNLRPRIHKKAPQKDPSPVVIENNDEPIRSPPE</sequence>
<feature type="region of interest" description="Disordered" evidence="13">
    <location>
        <begin position="1132"/>
        <end position="1163"/>
    </location>
</feature>
<dbReference type="AlphaFoldDB" id="A0A9P5NX29"/>
<dbReference type="InterPro" id="IPR006084">
    <property type="entry name" value="XPG/Rad2"/>
</dbReference>
<dbReference type="GO" id="GO:0003697">
    <property type="term" value="F:single-stranded DNA binding"/>
    <property type="evidence" value="ECO:0007669"/>
    <property type="project" value="InterPro"/>
</dbReference>
<evidence type="ECO:0000256" key="10">
    <source>
        <dbReference type="ARBA" id="ARBA00023204"/>
    </source>
</evidence>
<feature type="region of interest" description="Disordered" evidence="13">
    <location>
        <begin position="78"/>
        <end position="143"/>
    </location>
</feature>
<dbReference type="PANTHER" id="PTHR16171">
    <property type="entry name" value="DNA REPAIR PROTEIN COMPLEMENTING XP-G CELLS-RELATED"/>
    <property type="match status" value="1"/>
</dbReference>
<reference evidence="16" key="1">
    <citation type="submission" date="2020-11" db="EMBL/GenBank/DDBJ databases">
        <authorList>
            <consortium name="DOE Joint Genome Institute"/>
            <person name="Ahrendt S."/>
            <person name="Riley R."/>
            <person name="Andreopoulos W."/>
            <person name="LaButti K."/>
            <person name="Pangilinan J."/>
            <person name="Ruiz-duenas F.J."/>
            <person name="Barrasa J.M."/>
            <person name="Sanchez-Garcia M."/>
            <person name="Camarero S."/>
            <person name="Miyauchi S."/>
            <person name="Serrano A."/>
            <person name="Linde D."/>
            <person name="Babiker R."/>
            <person name="Drula E."/>
            <person name="Ayuso-Fernandez I."/>
            <person name="Pacheco R."/>
            <person name="Padilla G."/>
            <person name="Ferreira P."/>
            <person name="Barriuso J."/>
            <person name="Kellner H."/>
            <person name="Castanera R."/>
            <person name="Alfaro M."/>
            <person name="Ramirez L."/>
            <person name="Pisabarro A.G."/>
            <person name="Kuo A."/>
            <person name="Tritt A."/>
            <person name="Lipzen A."/>
            <person name="He G."/>
            <person name="Yan M."/>
            <person name="Ng V."/>
            <person name="Cullen D."/>
            <person name="Martin F."/>
            <person name="Rosso M.-N."/>
            <person name="Henrissat B."/>
            <person name="Hibbett D."/>
            <person name="Martinez A.T."/>
            <person name="Grigoriev I.V."/>
        </authorList>
    </citation>
    <scope>NUCLEOTIDE SEQUENCE</scope>
    <source>
        <strain evidence="16">AH 44721</strain>
    </source>
</reference>
<gene>
    <name evidence="16" type="ORF">CPB84DRAFT_1768873</name>
</gene>
<dbReference type="Gene3D" id="3.40.50.1010">
    <property type="entry name" value="5'-nuclease"/>
    <property type="match status" value="2"/>
</dbReference>
<dbReference type="PRINTS" id="PR00066">
    <property type="entry name" value="XRODRMPGMNTG"/>
</dbReference>
<dbReference type="PROSITE" id="PS00842">
    <property type="entry name" value="XPG_2"/>
    <property type="match status" value="1"/>
</dbReference>
<dbReference type="InterPro" id="IPR029060">
    <property type="entry name" value="PIN-like_dom_sf"/>
</dbReference>
<keyword evidence="11" id="KW-0539">Nucleus</keyword>
<dbReference type="InterPro" id="IPR008918">
    <property type="entry name" value="HhH2"/>
</dbReference>
<dbReference type="OrthoDB" id="31113at2759"/>
<feature type="compositionally biased region" description="Basic and acidic residues" evidence="13">
    <location>
        <begin position="1069"/>
        <end position="1078"/>
    </location>
</feature>
<evidence type="ECO:0000256" key="8">
    <source>
        <dbReference type="ARBA" id="ARBA00022801"/>
    </source>
</evidence>
<keyword evidence="4" id="KW-0540">Nuclease</keyword>
<feature type="region of interest" description="Disordered" evidence="13">
    <location>
        <begin position="405"/>
        <end position="438"/>
    </location>
</feature>
<comment type="subcellular location">
    <subcellularLocation>
        <location evidence="2">Nucleus</location>
    </subcellularLocation>
</comment>
<dbReference type="Pfam" id="PF00752">
    <property type="entry name" value="XPG_N"/>
    <property type="match status" value="1"/>
</dbReference>
<evidence type="ECO:0000256" key="2">
    <source>
        <dbReference type="ARBA" id="ARBA00004123"/>
    </source>
</evidence>
<feature type="compositionally biased region" description="Polar residues" evidence="13">
    <location>
        <begin position="1020"/>
        <end position="1033"/>
    </location>
</feature>
<dbReference type="GO" id="GO:0006289">
    <property type="term" value="P:nucleotide-excision repair"/>
    <property type="evidence" value="ECO:0007669"/>
    <property type="project" value="InterPro"/>
</dbReference>
<dbReference type="Pfam" id="PF00867">
    <property type="entry name" value="XPG_I"/>
    <property type="match status" value="1"/>
</dbReference>
<dbReference type="EMBL" id="JADNYJ010000015">
    <property type="protein sequence ID" value="KAF8907309.1"/>
    <property type="molecule type" value="Genomic_DNA"/>
</dbReference>
<dbReference type="CDD" id="cd09904">
    <property type="entry name" value="H3TH_XPG"/>
    <property type="match status" value="1"/>
</dbReference>
<comment type="similarity">
    <text evidence="12">Belongs to the XPG/RAD2 endonuclease family. GEN subfamily.</text>
</comment>
<keyword evidence="10" id="KW-0234">DNA repair</keyword>
<dbReference type="SUPFAM" id="SSF47807">
    <property type="entry name" value="5' to 3' exonuclease, C-terminal subdomain"/>
    <property type="match status" value="1"/>
</dbReference>
<keyword evidence="8" id="KW-0378">Hydrolase</keyword>
<dbReference type="SMART" id="SM00279">
    <property type="entry name" value="HhH2"/>
    <property type="match status" value="1"/>
</dbReference>
<feature type="region of interest" description="Disordered" evidence="13">
    <location>
        <begin position="637"/>
        <end position="690"/>
    </location>
</feature>
<feature type="compositionally biased region" description="Basic and acidic residues" evidence="13">
    <location>
        <begin position="420"/>
        <end position="432"/>
    </location>
</feature>
<organism evidence="16 17">
    <name type="scientific">Gymnopilus junonius</name>
    <name type="common">Spectacular rustgill mushroom</name>
    <name type="synonym">Gymnopilus spectabilis subsp. junonius</name>
    <dbReference type="NCBI Taxonomy" id="109634"/>
    <lineage>
        <taxon>Eukaryota</taxon>
        <taxon>Fungi</taxon>
        <taxon>Dikarya</taxon>
        <taxon>Basidiomycota</taxon>
        <taxon>Agaricomycotina</taxon>
        <taxon>Agaricomycetes</taxon>
        <taxon>Agaricomycetidae</taxon>
        <taxon>Agaricales</taxon>
        <taxon>Agaricineae</taxon>
        <taxon>Hymenogastraceae</taxon>
        <taxon>Gymnopilus</taxon>
    </lineage>
</organism>
<name>A0A9P5NX29_GYMJU</name>
<dbReference type="PRINTS" id="PR00853">
    <property type="entry name" value="XPGRADSUPER"/>
</dbReference>
<evidence type="ECO:0000256" key="4">
    <source>
        <dbReference type="ARBA" id="ARBA00022722"/>
    </source>
</evidence>
<dbReference type="SUPFAM" id="SSF88723">
    <property type="entry name" value="PIN domain-like"/>
    <property type="match status" value="1"/>
</dbReference>
<dbReference type="SMART" id="SM00484">
    <property type="entry name" value="XPGI"/>
    <property type="match status" value="1"/>
</dbReference>
<keyword evidence="17" id="KW-1185">Reference proteome</keyword>
<feature type="compositionally biased region" description="Polar residues" evidence="13">
    <location>
        <begin position="405"/>
        <end position="419"/>
    </location>
</feature>
<evidence type="ECO:0000256" key="7">
    <source>
        <dbReference type="ARBA" id="ARBA00022763"/>
    </source>
</evidence>
<dbReference type="Proteomes" id="UP000724874">
    <property type="component" value="Unassembled WGS sequence"/>
</dbReference>
<evidence type="ECO:0000256" key="13">
    <source>
        <dbReference type="SAM" id="MobiDB-lite"/>
    </source>
</evidence>
<protein>
    <recommendedName>
        <fullName evidence="18">PIN domain-like protein</fullName>
    </recommendedName>
</protein>
<dbReference type="InterPro" id="IPR019974">
    <property type="entry name" value="XPG_CS"/>
</dbReference>